<dbReference type="Gene3D" id="3.40.309.10">
    <property type="entry name" value="Aldehyde Dehydrogenase, Chain A, domain 2"/>
    <property type="match status" value="1"/>
</dbReference>
<dbReference type="PANTHER" id="PTHR42991:SF1">
    <property type="entry name" value="ALDEHYDE DEHYDROGENASE"/>
    <property type="match status" value="1"/>
</dbReference>
<evidence type="ECO:0000313" key="4">
    <source>
        <dbReference type="EMBL" id="SER11654.1"/>
    </source>
</evidence>
<dbReference type="InterPro" id="IPR016163">
    <property type="entry name" value="Ald_DH_C"/>
</dbReference>
<reference evidence="4 5" key="1">
    <citation type="submission" date="2016-10" db="EMBL/GenBank/DDBJ databases">
        <authorList>
            <person name="de Groot N.N."/>
        </authorList>
    </citation>
    <scope>NUCLEOTIDE SEQUENCE [LARGE SCALE GENOMIC DNA]</scope>
    <source>
        <strain evidence="4 5">DSM 21633</strain>
    </source>
</reference>
<dbReference type="GO" id="GO:0008911">
    <property type="term" value="F:lactaldehyde dehydrogenase (NAD+) activity"/>
    <property type="evidence" value="ECO:0007669"/>
    <property type="project" value="TreeGrafter"/>
</dbReference>
<evidence type="ECO:0000313" key="5">
    <source>
        <dbReference type="Proteomes" id="UP000199427"/>
    </source>
</evidence>
<gene>
    <name evidence="4" type="ORF">SAMN05216362_14816</name>
</gene>
<evidence type="ECO:0000256" key="1">
    <source>
        <dbReference type="ARBA" id="ARBA00009986"/>
    </source>
</evidence>
<dbReference type="OrthoDB" id="9762913at2"/>
<feature type="domain" description="Aldehyde dehydrogenase" evidence="3">
    <location>
        <begin position="14"/>
        <end position="466"/>
    </location>
</feature>
<dbReference type="EMBL" id="FOES01000048">
    <property type="protein sequence ID" value="SER11654.1"/>
    <property type="molecule type" value="Genomic_DNA"/>
</dbReference>
<dbReference type="InterPro" id="IPR015590">
    <property type="entry name" value="Aldehyde_DH_dom"/>
</dbReference>
<comment type="similarity">
    <text evidence="1">Belongs to the aldehyde dehydrogenase family.</text>
</comment>
<dbReference type="AlphaFoldDB" id="A0A1H9LJS2"/>
<dbReference type="PANTHER" id="PTHR42991">
    <property type="entry name" value="ALDEHYDE DEHYDROGENASE"/>
    <property type="match status" value="1"/>
</dbReference>
<dbReference type="CDD" id="cd07149">
    <property type="entry name" value="ALDH_y4uC"/>
    <property type="match status" value="1"/>
</dbReference>
<evidence type="ECO:0000259" key="3">
    <source>
        <dbReference type="Pfam" id="PF00171"/>
    </source>
</evidence>
<dbReference type="InterPro" id="IPR016162">
    <property type="entry name" value="Ald_DH_N"/>
</dbReference>
<dbReference type="Pfam" id="PF00171">
    <property type="entry name" value="Aldedh"/>
    <property type="match status" value="1"/>
</dbReference>
<sequence length="473" mass="51983">METYGLFINGKWQKTNEVMDVIDKANQEVYAKVSKAEEKDVKSAVDAAEEAFRKELTTPYERYEILMKVSNLLKENKEKLAQNMTHEAGKPIKQARSEVDRAVQTTILSAEEAKRLAGEGVPVEAAPGSENRMAFTIQVPVGVVAAISPFNFPLNLVLHKVAPAIAAGNTVVLKPASTTPTTALLLAELFVEAGLPDGVLNVVTGKGSEVGEWLTNDERIQLFTFTGSVEVGLNLKQNTGMKKLVLELGNNSPVIVDHETDVKEAAQVIAAKSYAYAGQVCISVQRVYVDEKIRNEFETELLKAIEGLNVGDPFDDQTDVGPMITIKEAERAEQWVNEAKEKGAKILVGGSRKDNFFEPTVVTNVTQEMKVVCEEVFAPILSLISYNDLDKCLKEVNQSEYGLQGGIFTNNINKAMKAARRMEVGGIMINDASQYRVDLMPYGGVKNSGWGKEGPKYSIKEMTEERLVVMNLK</sequence>
<dbReference type="SUPFAM" id="SSF53720">
    <property type="entry name" value="ALDH-like"/>
    <property type="match status" value="1"/>
</dbReference>
<dbReference type="FunFam" id="3.40.605.10:FF:000007">
    <property type="entry name" value="NAD/NADP-dependent betaine aldehyde dehydrogenase"/>
    <property type="match status" value="1"/>
</dbReference>
<keyword evidence="2" id="KW-0560">Oxidoreductase</keyword>
<name>A0A1H9LJS2_9BACI</name>
<keyword evidence="5" id="KW-1185">Reference proteome</keyword>
<organism evidence="4 5">
    <name type="scientific">Piscibacillus halophilus</name>
    <dbReference type="NCBI Taxonomy" id="571933"/>
    <lineage>
        <taxon>Bacteria</taxon>
        <taxon>Bacillati</taxon>
        <taxon>Bacillota</taxon>
        <taxon>Bacilli</taxon>
        <taxon>Bacillales</taxon>
        <taxon>Bacillaceae</taxon>
        <taxon>Piscibacillus</taxon>
    </lineage>
</organism>
<dbReference type="RefSeq" id="WP_091775673.1">
    <property type="nucleotide sequence ID" value="NZ_FOES01000048.1"/>
</dbReference>
<proteinExistence type="inferred from homology"/>
<dbReference type="Gene3D" id="3.40.605.10">
    <property type="entry name" value="Aldehyde Dehydrogenase, Chain A, domain 1"/>
    <property type="match status" value="1"/>
</dbReference>
<dbReference type="STRING" id="571933.SAMN05216362_14816"/>
<dbReference type="InterPro" id="IPR051020">
    <property type="entry name" value="ALDH-related_metabolic_enz"/>
</dbReference>
<dbReference type="Proteomes" id="UP000199427">
    <property type="component" value="Unassembled WGS sequence"/>
</dbReference>
<dbReference type="InterPro" id="IPR016161">
    <property type="entry name" value="Ald_DH/histidinol_DH"/>
</dbReference>
<accession>A0A1H9LJS2</accession>
<evidence type="ECO:0000256" key="2">
    <source>
        <dbReference type="ARBA" id="ARBA00023002"/>
    </source>
</evidence>
<protein>
    <submittedName>
        <fullName evidence="4">Acyl-CoA reductase</fullName>
    </submittedName>
</protein>